<proteinExistence type="predicted"/>
<feature type="compositionally biased region" description="Low complexity" evidence="1">
    <location>
        <begin position="203"/>
        <end position="217"/>
    </location>
</feature>
<comment type="caution">
    <text evidence="2">The sequence shown here is derived from an EMBL/GenBank/DDBJ whole genome shotgun (WGS) entry which is preliminary data.</text>
</comment>
<feature type="region of interest" description="Disordered" evidence="1">
    <location>
        <begin position="265"/>
        <end position="316"/>
    </location>
</feature>
<evidence type="ECO:0000313" key="3">
    <source>
        <dbReference type="Proteomes" id="UP001222325"/>
    </source>
</evidence>
<feature type="non-terminal residue" evidence="2">
    <location>
        <position position="316"/>
    </location>
</feature>
<protein>
    <submittedName>
        <fullName evidence="2">Uncharacterized protein</fullName>
    </submittedName>
</protein>
<feature type="region of interest" description="Disordered" evidence="1">
    <location>
        <begin position="128"/>
        <end position="225"/>
    </location>
</feature>
<feature type="compositionally biased region" description="Polar residues" evidence="1">
    <location>
        <begin position="58"/>
        <end position="76"/>
    </location>
</feature>
<gene>
    <name evidence="2" type="ORF">B0H15DRAFT_1027650</name>
</gene>
<evidence type="ECO:0000256" key="1">
    <source>
        <dbReference type="SAM" id="MobiDB-lite"/>
    </source>
</evidence>
<feature type="compositionally biased region" description="Pro residues" evidence="1">
    <location>
        <begin position="79"/>
        <end position="89"/>
    </location>
</feature>
<dbReference type="AlphaFoldDB" id="A0AAD6XIF5"/>
<feature type="compositionally biased region" description="Pro residues" evidence="1">
    <location>
        <begin position="177"/>
        <end position="202"/>
    </location>
</feature>
<reference evidence="2" key="1">
    <citation type="submission" date="2023-03" db="EMBL/GenBank/DDBJ databases">
        <title>Massive genome expansion in bonnet fungi (Mycena s.s.) driven by repeated elements and novel gene families across ecological guilds.</title>
        <authorList>
            <consortium name="Lawrence Berkeley National Laboratory"/>
            <person name="Harder C.B."/>
            <person name="Miyauchi S."/>
            <person name="Viragh M."/>
            <person name="Kuo A."/>
            <person name="Thoen E."/>
            <person name="Andreopoulos B."/>
            <person name="Lu D."/>
            <person name="Skrede I."/>
            <person name="Drula E."/>
            <person name="Henrissat B."/>
            <person name="Morin E."/>
            <person name="Kohler A."/>
            <person name="Barry K."/>
            <person name="LaButti K."/>
            <person name="Morin E."/>
            <person name="Salamov A."/>
            <person name="Lipzen A."/>
            <person name="Mereny Z."/>
            <person name="Hegedus B."/>
            <person name="Baldrian P."/>
            <person name="Stursova M."/>
            <person name="Weitz H."/>
            <person name="Taylor A."/>
            <person name="Grigoriev I.V."/>
            <person name="Nagy L.G."/>
            <person name="Martin F."/>
            <person name="Kauserud H."/>
        </authorList>
    </citation>
    <scope>NUCLEOTIDE SEQUENCE</scope>
    <source>
        <strain evidence="2">CBHHK173m</strain>
    </source>
</reference>
<feature type="compositionally biased region" description="Basic residues" evidence="1">
    <location>
        <begin position="160"/>
        <end position="169"/>
    </location>
</feature>
<feature type="region of interest" description="Disordered" evidence="1">
    <location>
        <begin position="1"/>
        <end position="89"/>
    </location>
</feature>
<accession>A0AAD6XIF5</accession>
<organism evidence="2 3">
    <name type="scientific">Mycena belliarum</name>
    <dbReference type="NCBI Taxonomy" id="1033014"/>
    <lineage>
        <taxon>Eukaryota</taxon>
        <taxon>Fungi</taxon>
        <taxon>Dikarya</taxon>
        <taxon>Basidiomycota</taxon>
        <taxon>Agaricomycotina</taxon>
        <taxon>Agaricomycetes</taxon>
        <taxon>Agaricomycetidae</taxon>
        <taxon>Agaricales</taxon>
        <taxon>Marasmiineae</taxon>
        <taxon>Mycenaceae</taxon>
        <taxon>Mycena</taxon>
    </lineage>
</organism>
<keyword evidence="3" id="KW-1185">Reference proteome</keyword>
<sequence>MQPARMTHGSRSGIEPRFLRLDAPDVPRVSPASRDHALASPSRSPARTCPSAPVARRQPQSTASDTIVASSFSTSVHLHPPPSPSPSPSPCIVIVIVIVAAAARRLPQNLTPENARRTAEHARLGLQGGFGVNVRGGEAGEIEEDSRKKEGSDPSISHPYARRRSRPRARPALCTPPRAPAPTPPRPSMQHPPRPPLPPHLPPASSSVRRPQPSSPAVYPPAPTPSPSLVVHAYILRPSLLRARCPRSNPRPASVMVARVVKPFATRPPIPTASSRSRSPRRRSLRAPRALQGPALSPSRPHPAHRAPAPALPCTP</sequence>
<evidence type="ECO:0000313" key="2">
    <source>
        <dbReference type="EMBL" id="KAJ7071826.1"/>
    </source>
</evidence>
<dbReference type="EMBL" id="JARJCN010000123">
    <property type="protein sequence ID" value="KAJ7071826.1"/>
    <property type="molecule type" value="Genomic_DNA"/>
</dbReference>
<name>A0AAD6XIF5_9AGAR</name>
<dbReference type="Proteomes" id="UP001222325">
    <property type="component" value="Unassembled WGS sequence"/>
</dbReference>